<sequence>MYHRFDSGLLPKENTANTLTHLVDHTIALSDHARLLEKRIRELRFSLENGVTTPTSNEDINELQENQNPTSSIEHDSGSSENELNQTTAESNPPKSNQHLQLLNSLSDVESG</sequence>
<feature type="compositionally biased region" description="Polar residues" evidence="1">
    <location>
        <begin position="49"/>
        <end position="72"/>
    </location>
</feature>
<organism evidence="2 3">
    <name type="scientific">Rotaria magnacalcarata</name>
    <dbReference type="NCBI Taxonomy" id="392030"/>
    <lineage>
        <taxon>Eukaryota</taxon>
        <taxon>Metazoa</taxon>
        <taxon>Spiralia</taxon>
        <taxon>Gnathifera</taxon>
        <taxon>Rotifera</taxon>
        <taxon>Eurotatoria</taxon>
        <taxon>Bdelloidea</taxon>
        <taxon>Philodinida</taxon>
        <taxon>Philodinidae</taxon>
        <taxon>Rotaria</taxon>
    </lineage>
</organism>
<evidence type="ECO:0000313" key="2">
    <source>
        <dbReference type="EMBL" id="CAF5218938.1"/>
    </source>
</evidence>
<evidence type="ECO:0000313" key="3">
    <source>
        <dbReference type="Proteomes" id="UP000681720"/>
    </source>
</evidence>
<accession>A0A8S3JKR5</accession>
<feature type="compositionally biased region" description="Low complexity" evidence="1">
    <location>
        <begin position="96"/>
        <end position="112"/>
    </location>
</feature>
<feature type="region of interest" description="Disordered" evidence="1">
    <location>
        <begin position="47"/>
        <end position="112"/>
    </location>
</feature>
<proteinExistence type="predicted"/>
<dbReference type="Proteomes" id="UP000681720">
    <property type="component" value="Unassembled WGS sequence"/>
</dbReference>
<dbReference type="EMBL" id="CAJOBJ010362408">
    <property type="protein sequence ID" value="CAF5218938.1"/>
    <property type="molecule type" value="Genomic_DNA"/>
</dbReference>
<feature type="non-terminal residue" evidence="2">
    <location>
        <position position="1"/>
    </location>
</feature>
<evidence type="ECO:0000256" key="1">
    <source>
        <dbReference type="SAM" id="MobiDB-lite"/>
    </source>
</evidence>
<feature type="compositionally biased region" description="Polar residues" evidence="1">
    <location>
        <begin position="79"/>
        <end position="95"/>
    </location>
</feature>
<protein>
    <submittedName>
        <fullName evidence="2">Uncharacterized protein</fullName>
    </submittedName>
</protein>
<dbReference type="AlphaFoldDB" id="A0A8S3JKR5"/>
<gene>
    <name evidence="2" type="ORF">GIL414_LOCUS83221</name>
</gene>
<comment type="caution">
    <text evidence="2">The sequence shown here is derived from an EMBL/GenBank/DDBJ whole genome shotgun (WGS) entry which is preliminary data.</text>
</comment>
<name>A0A8S3JKR5_9BILA</name>
<reference evidence="2" key="1">
    <citation type="submission" date="2021-02" db="EMBL/GenBank/DDBJ databases">
        <authorList>
            <person name="Nowell W R."/>
        </authorList>
    </citation>
    <scope>NUCLEOTIDE SEQUENCE</scope>
</reference>